<organism evidence="1 2">
    <name type="scientific">Decorospora gaudefroyi</name>
    <dbReference type="NCBI Taxonomy" id="184978"/>
    <lineage>
        <taxon>Eukaryota</taxon>
        <taxon>Fungi</taxon>
        <taxon>Dikarya</taxon>
        <taxon>Ascomycota</taxon>
        <taxon>Pezizomycotina</taxon>
        <taxon>Dothideomycetes</taxon>
        <taxon>Pleosporomycetidae</taxon>
        <taxon>Pleosporales</taxon>
        <taxon>Pleosporineae</taxon>
        <taxon>Pleosporaceae</taxon>
        <taxon>Decorospora</taxon>
    </lineage>
</organism>
<reference evidence="1" key="1">
    <citation type="submission" date="2020-01" db="EMBL/GenBank/DDBJ databases">
        <authorList>
            <consortium name="DOE Joint Genome Institute"/>
            <person name="Haridas S."/>
            <person name="Albert R."/>
            <person name="Binder M."/>
            <person name="Bloem J."/>
            <person name="Labutti K."/>
            <person name="Salamov A."/>
            <person name="Andreopoulos B."/>
            <person name="Baker S.E."/>
            <person name="Barry K."/>
            <person name="Bills G."/>
            <person name="Bluhm B.H."/>
            <person name="Cannon C."/>
            <person name="Castanera R."/>
            <person name="Culley D.E."/>
            <person name="Daum C."/>
            <person name="Ezra D."/>
            <person name="Gonzalez J.B."/>
            <person name="Henrissat B."/>
            <person name="Kuo A."/>
            <person name="Liang C."/>
            <person name="Lipzen A."/>
            <person name="Lutzoni F."/>
            <person name="Magnuson J."/>
            <person name="Mondo S."/>
            <person name="Nolan M."/>
            <person name="Ohm R."/>
            <person name="Pangilinan J."/>
            <person name="Park H.-J."/>
            <person name="Ramirez L."/>
            <person name="Alfaro M."/>
            <person name="Sun H."/>
            <person name="Tritt A."/>
            <person name="Yoshinaga Y."/>
            <person name="Zwiers L.-H."/>
            <person name="Turgeon B.G."/>
            <person name="Goodwin S.B."/>
            <person name="Spatafora J.W."/>
            <person name="Crous P.W."/>
            <person name="Grigoriev I.V."/>
        </authorList>
    </citation>
    <scope>NUCLEOTIDE SEQUENCE</scope>
    <source>
        <strain evidence="1">P77</strain>
    </source>
</reference>
<evidence type="ECO:0000313" key="2">
    <source>
        <dbReference type="Proteomes" id="UP000800040"/>
    </source>
</evidence>
<protein>
    <recommendedName>
        <fullName evidence="3">F-box domain-containing protein</fullName>
    </recommendedName>
</protein>
<keyword evidence="2" id="KW-1185">Reference proteome</keyword>
<proteinExistence type="predicted"/>
<evidence type="ECO:0008006" key="3">
    <source>
        <dbReference type="Google" id="ProtNLM"/>
    </source>
</evidence>
<dbReference type="Proteomes" id="UP000800040">
    <property type="component" value="Unassembled WGS sequence"/>
</dbReference>
<dbReference type="AlphaFoldDB" id="A0A6A5KYD0"/>
<accession>A0A6A5KYD0</accession>
<name>A0A6A5KYD0_9PLEO</name>
<gene>
    <name evidence="1" type="ORF">BDW02DRAFT_337311</name>
</gene>
<sequence length="258" mass="29169">MRAVLGKIGRGDTKAKLKFSDLPEEIARRIMKDVCASHIHGVLLLCFPPQGHPSHMRARSITFSVDEATKKCTLESKIPINWAIICGLLKMRTVNKKFGRLMLDAFFSGPIILEYAQRTGDAARSMYFIPGLGKDELAEREISALNTSDIGVRWTQEIDPLPPVMDLTSPYTYGLVSMSFVNAKDLPHVSDVFVYSEPHLYIRGRRFVSEFQDLPKVAIYDFDSDFGWVSMPLLNIIALKSPEWHELDIEEYVMCLGP</sequence>
<evidence type="ECO:0000313" key="1">
    <source>
        <dbReference type="EMBL" id="KAF1838773.1"/>
    </source>
</evidence>
<dbReference type="EMBL" id="ML975249">
    <property type="protein sequence ID" value="KAF1838773.1"/>
    <property type="molecule type" value="Genomic_DNA"/>
</dbReference>